<accession>A0ABV3ZWJ4</accession>
<name>A0ABV3ZWJ4_9BURK</name>
<protein>
    <submittedName>
        <fullName evidence="2">Uncharacterized protein</fullName>
    </submittedName>
</protein>
<sequence length="69" mass="7526">MALAAQAWAVQKSAPNTACKRYSAGFCSRSKTKQLAKTPAANPAQRRKSAARAMNKDLHDAKLRMISIH</sequence>
<organism evidence="2 3">
    <name type="scientific">Comamonas guangdongensis</name>
    <dbReference type="NCBI Taxonomy" id="510515"/>
    <lineage>
        <taxon>Bacteria</taxon>
        <taxon>Pseudomonadati</taxon>
        <taxon>Pseudomonadota</taxon>
        <taxon>Betaproteobacteria</taxon>
        <taxon>Burkholderiales</taxon>
        <taxon>Comamonadaceae</taxon>
        <taxon>Comamonas</taxon>
    </lineage>
</organism>
<evidence type="ECO:0000256" key="1">
    <source>
        <dbReference type="SAM" id="MobiDB-lite"/>
    </source>
</evidence>
<dbReference type="Proteomes" id="UP001561046">
    <property type="component" value="Unassembled WGS sequence"/>
</dbReference>
<evidence type="ECO:0000313" key="2">
    <source>
        <dbReference type="EMBL" id="MEX8193942.1"/>
    </source>
</evidence>
<comment type="caution">
    <text evidence="2">The sequence shown here is derived from an EMBL/GenBank/DDBJ whole genome shotgun (WGS) entry which is preliminary data.</text>
</comment>
<evidence type="ECO:0000313" key="3">
    <source>
        <dbReference type="Proteomes" id="UP001561046"/>
    </source>
</evidence>
<feature type="region of interest" description="Disordered" evidence="1">
    <location>
        <begin position="34"/>
        <end position="53"/>
    </location>
</feature>
<proteinExistence type="predicted"/>
<gene>
    <name evidence="2" type="ORF">AB6724_13960</name>
</gene>
<keyword evidence="3" id="KW-1185">Reference proteome</keyword>
<reference evidence="2 3" key="1">
    <citation type="journal article" date="2013" name="Int. J. Syst. Evol. Microbiol.">
        <title>Comamonas guangdongensis sp. nov., isolated from subterranean forest sediment, and emended description of the genus Comamonas.</title>
        <authorList>
            <person name="Zhang J."/>
            <person name="Wang Y."/>
            <person name="Zhou S."/>
            <person name="Wu C."/>
            <person name="He J."/>
            <person name="Li F."/>
        </authorList>
    </citation>
    <scope>NUCLEOTIDE SEQUENCE [LARGE SCALE GENOMIC DNA]</scope>
    <source>
        <strain evidence="2 3">CCTCC AB2011133</strain>
    </source>
</reference>
<dbReference type="EMBL" id="JBFYGN010000015">
    <property type="protein sequence ID" value="MEX8193942.1"/>
    <property type="molecule type" value="Genomic_DNA"/>
</dbReference>